<dbReference type="GO" id="GO:0050077">
    <property type="term" value="F:maleylpyruvate isomerase activity"/>
    <property type="evidence" value="ECO:0007669"/>
    <property type="project" value="UniProtKB-EC"/>
</dbReference>
<dbReference type="SUPFAM" id="SSF109854">
    <property type="entry name" value="DinB/YfiT-like putative metalloenzymes"/>
    <property type="match status" value="1"/>
</dbReference>
<evidence type="ECO:0000313" key="3">
    <source>
        <dbReference type="EMBL" id="MBB5913580.1"/>
    </source>
</evidence>
<reference evidence="3 4" key="1">
    <citation type="submission" date="2020-08" db="EMBL/GenBank/DDBJ databases">
        <title>Sequencing the genomes of 1000 actinobacteria strains.</title>
        <authorList>
            <person name="Klenk H.-P."/>
        </authorList>
    </citation>
    <scope>NUCLEOTIDE SEQUENCE [LARGE SCALE GENOMIC DNA]</scope>
    <source>
        <strain evidence="3 4">DSM 43582</strain>
    </source>
</reference>
<gene>
    <name evidence="3" type="ORF">BJY24_002447</name>
</gene>
<dbReference type="Gene3D" id="1.20.120.450">
    <property type="entry name" value="dinb family like domain"/>
    <property type="match status" value="1"/>
</dbReference>
<evidence type="ECO:0000259" key="2">
    <source>
        <dbReference type="Pfam" id="PF11716"/>
    </source>
</evidence>
<name>A0A7W9PCL9_9NOCA</name>
<dbReference type="RefSeq" id="WP_083905079.1">
    <property type="nucleotide sequence ID" value="NZ_JACHIT010000001.1"/>
</dbReference>
<dbReference type="EMBL" id="JACHIT010000001">
    <property type="protein sequence ID" value="MBB5913580.1"/>
    <property type="molecule type" value="Genomic_DNA"/>
</dbReference>
<dbReference type="AlphaFoldDB" id="A0A7W9PCL9"/>
<protein>
    <submittedName>
        <fullName evidence="3">Maleylpyruvate isomerase</fullName>
        <ecNumber evidence="3">5.2.1.4</ecNumber>
    </submittedName>
</protein>
<dbReference type="Pfam" id="PF07398">
    <property type="entry name" value="MDMPI_C"/>
    <property type="match status" value="1"/>
</dbReference>
<dbReference type="InterPro" id="IPR017517">
    <property type="entry name" value="Maleyloyr_isom"/>
</dbReference>
<accession>A0A7W9PCL9</accession>
<dbReference type="Gene3D" id="3.30.1050.20">
    <property type="match status" value="1"/>
</dbReference>
<evidence type="ECO:0000259" key="1">
    <source>
        <dbReference type="Pfam" id="PF07398"/>
    </source>
</evidence>
<dbReference type="InterPro" id="IPR034660">
    <property type="entry name" value="DinB/YfiT-like"/>
</dbReference>
<dbReference type="InterPro" id="IPR036527">
    <property type="entry name" value="SCP2_sterol-bd_dom_sf"/>
</dbReference>
<organism evidence="3 4">
    <name type="scientific">Nocardia transvalensis</name>
    <dbReference type="NCBI Taxonomy" id="37333"/>
    <lineage>
        <taxon>Bacteria</taxon>
        <taxon>Bacillati</taxon>
        <taxon>Actinomycetota</taxon>
        <taxon>Actinomycetes</taxon>
        <taxon>Mycobacteriales</taxon>
        <taxon>Nocardiaceae</taxon>
        <taxon>Nocardia</taxon>
    </lineage>
</organism>
<feature type="domain" description="MDMPI C-terminal" evidence="1">
    <location>
        <begin position="162"/>
        <end position="237"/>
    </location>
</feature>
<dbReference type="Pfam" id="PF11716">
    <property type="entry name" value="MDMPI_N"/>
    <property type="match status" value="1"/>
</dbReference>
<dbReference type="GO" id="GO:0046872">
    <property type="term" value="F:metal ion binding"/>
    <property type="evidence" value="ECO:0007669"/>
    <property type="project" value="InterPro"/>
</dbReference>
<dbReference type="NCBIfam" id="TIGR03083">
    <property type="entry name" value="maleylpyruvate isomerase family mycothiol-dependent enzyme"/>
    <property type="match status" value="1"/>
</dbReference>
<dbReference type="Proteomes" id="UP000540412">
    <property type="component" value="Unassembled WGS sequence"/>
</dbReference>
<feature type="domain" description="Mycothiol-dependent maleylpyruvate isomerase metal-binding" evidence="2">
    <location>
        <begin position="19"/>
        <end position="155"/>
    </location>
</feature>
<evidence type="ECO:0000313" key="4">
    <source>
        <dbReference type="Proteomes" id="UP000540412"/>
    </source>
</evidence>
<dbReference type="InterPro" id="IPR024344">
    <property type="entry name" value="MDMPI_metal-binding"/>
</dbReference>
<sequence>MTSDAPELREHLSLLDTVDAATGRLLGALETLTDGDVPAPSLCAGWSRGHVLAHLARNADGLVNLLLWARTGIETPQYASQFLRDADIDLGAPRPITEQLDDLRAASDRWLALARAMPADRWPTPVRTRQGRELPATEIPWLRLRELEIHHVDLAIGYEPADWPADFVARLLPEVVEGMHSAAGPASFTVSTTDTGFTSTIGAAPTATVSGPAALVTAWLIGRSDGAGLTGELPELPDWL</sequence>
<keyword evidence="3" id="KW-0413">Isomerase</keyword>
<comment type="caution">
    <text evidence="3">The sequence shown here is derived from an EMBL/GenBank/DDBJ whole genome shotgun (WGS) entry which is preliminary data.</text>
</comment>
<dbReference type="EC" id="5.2.1.4" evidence="3"/>
<dbReference type="InterPro" id="IPR010872">
    <property type="entry name" value="MDMPI_C-term_domain"/>
</dbReference>
<keyword evidence="3" id="KW-0670">Pyruvate</keyword>
<keyword evidence="4" id="KW-1185">Reference proteome</keyword>
<proteinExistence type="predicted"/>
<dbReference type="SUPFAM" id="SSF55718">
    <property type="entry name" value="SCP-like"/>
    <property type="match status" value="1"/>
</dbReference>